<evidence type="ECO:0000256" key="1">
    <source>
        <dbReference type="SAM" id="MobiDB-lite"/>
    </source>
</evidence>
<gene>
    <name evidence="2" type="ORF">PoB_004070100</name>
</gene>
<organism evidence="2 3">
    <name type="scientific">Plakobranchus ocellatus</name>
    <dbReference type="NCBI Taxonomy" id="259542"/>
    <lineage>
        <taxon>Eukaryota</taxon>
        <taxon>Metazoa</taxon>
        <taxon>Spiralia</taxon>
        <taxon>Lophotrochozoa</taxon>
        <taxon>Mollusca</taxon>
        <taxon>Gastropoda</taxon>
        <taxon>Heterobranchia</taxon>
        <taxon>Euthyneura</taxon>
        <taxon>Panpulmonata</taxon>
        <taxon>Sacoglossa</taxon>
        <taxon>Placobranchoidea</taxon>
        <taxon>Plakobranchidae</taxon>
        <taxon>Plakobranchus</taxon>
    </lineage>
</organism>
<sequence>MGQTVNAVFKPAMMQTVDATFKPAGVRLWMLCFNQLWGRLQPSCSFLHGAKPDWRRKGGGKEALACMVFLYFVFVLLESDKSSQGDKKPNCIGRHSNAKLHL</sequence>
<dbReference type="AlphaFoldDB" id="A0AAV4B117"/>
<feature type="region of interest" description="Disordered" evidence="1">
    <location>
        <begin position="81"/>
        <end position="102"/>
    </location>
</feature>
<comment type="caution">
    <text evidence="2">The sequence shown here is derived from an EMBL/GenBank/DDBJ whole genome shotgun (WGS) entry which is preliminary data.</text>
</comment>
<accession>A0AAV4B117</accession>
<name>A0AAV4B117_9GAST</name>
<protein>
    <submittedName>
        <fullName evidence="2">Uncharacterized protein</fullName>
    </submittedName>
</protein>
<evidence type="ECO:0000313" key="2">
    <source>
        <dbReference type="EMBL" id="GFO14196.1"/>
    </source>
</evidence>
<proteinExistence type="predicted"/>
<keyword evidence="3" id="KW-1185">Reference proteome</keyword>
<reference evidence="2 3" key="1">
    <citation type="journal article" date="2021" name="Elife">
        <title>Chloroplast acquisition without the gene transfer in kleptoplastic sea slugs, Plakobranchus ocellatus.</title>
        <authorList>
            <person name="Maeda T."/>
            <person name="Takahashi S."/>
            <person name="Yoshida T."/>
            <person name="Shimamura S."/>
            <person name="Takaki Y."/>
            <person name="Nagai Y."/>
            <person name="Toyoda A."/>
            <person name="Suzuki Y."/>
            <person name="Arimoto A."/>
            <person name="Ishii H."/>
            <person name="Satoh N."/>
            <person name="Nishiyama T."/>
            <person name="Hasebe M."/>
            <person name="Maruyama T."/>
            <person name="Minagawa J."/>
            <person name="Obokata J."/>
            <person name="Shigenobu S."/>
        </authorList>
    </citation>
    <scope>NUCLEOTIDE SEQUENCE [LARGE SCALE GENOMIC DNA]</scope>
</reference>
<dbReference type="EMBL" id="BLXT01004532">
    <property type="protein sequence ID" value="GFO14196.1"/>
    <property type="molecule type" value="Genomic_DNA"/>
</dbReference>
<dbReference type="Proteomes" id="UP000735302">
    <property type="component" value="Unassembled WGS sequence"/>
</dbReference>
<evidence type="ECO:0000313" key="3">
    <source>
        <dbReference type="Proteomes" id="UP000735302"/>
    </source>
</evidence>